<name>X1V9M2_9ZZZZ</name>
<evidence type="ECO:0000313" key="1">
    <source>
        <dbReference type="EMBL" id="GAJ09736.1"/>
    </source>
</evidence>
<proteinExistence type="predicted"/>
<feature type="non-terminal residue" evidence="1">
    <location>
        <position position="55"/>
    </location>
</feature>
<dbReference type="EMBL" id="BARW01033435">
    <property type="protein sequence ID" value="GAJ09736.1"/>
    <property type="molecule type" value="Genomic_DNA"/>
</dbReference>
<protein>
    <submittedName>
        <fullName evidence="1">Uncharacterized protein</fullName>
    </submittedName>
</protein>
<sequence>MKITRRNFLLFSGFSSASLFSKKHKAENDSHPSLKKPFISSSRDAWIELNLERAN</sequence>
<accession>X1V9M2</accession>
<dbReference type="AlphaFoldDB" id="X1V9M2"/>
<gene>
    <name evidence="1" type="ORF">S12H4_52663</name>
</gene>
<comment type="caution">
    <text evidence="1">The sequence shown here is derived from an EMBL/GenBank/DDBJ whole genome shotgun (WGS) entry which is preliminary data.</text>
</comment>
<reference evidence="1" key="1">
    <citation type="journal article" date="2014" name="Front. Microbiol.">
        <title>High frequency of phylogenetically diverse reductive dehalogenase-homologous genes in deep subseafloor sedimentary metagenomes.</title>
        <authorList>
            <person name="Kawai M."/>
            <person name="Futagami T."/>
            <person name="Toyoda A."/>
            <person name="Takaki Y."/>
            <person name="Nishi S."/>
            <person name="Hori S."/>
            <person name="Arai W."/>
            <person name="Tsubouchi T."/>
            <person name="Morono Y."/>
            <person name="Uchiyama I."/>
            <person name="Ito T."/>
            <person name="Fujiyama A."/>
            <person name="Inagaki F."/>
            <person name="Takami H."/>
        </authorList>
    </citation>
    <scope>NUCLEOTIDE SEQUENCE</scope>
    <source>
        <strain evidence="1">Expedition CK06-06</strain>
    </source>
</reference>
<organism evidence="1">
    <name type="scientific">marine sediment metagenome</name>
    <dbReference type="NCBI Taxonomy" id="412755"/>
    <lineage>
        <taxon>unclassified sequences</taxon>
        <taxon>metagenomes</taxon>
        <taxon>ecological metagenomes</taxon>
    </lineage>
</organism>